<comment type="caution">
    <text evidence="1">The sequence shown here is derived from an EMBL/GenBank/DDBJ whole genome shotgun (WGS) entry which is preliminary data.</text>
</comment>
<keyword evidence="2" id="KW-1185">Reference proteome</keyword>
<gene>
    <name evidence="1" type="ORF">ACFQS1_17580</name>
</gene>
<proteinExistence type="predicted"/>
<organism evidence="1 2">
    <name type="scientific">Paractinoplanes rhizophilus</name>
    <dbReference type="NCBI Taxonomy" id="1416877"/>
    <lineage>
        <taxon>Bacteria</taxon>
        <taxon>Bacillati</taxon>
        <taxon>Actinomycetota</taxon>
        <taxon>Actinomycetes</taxon>
        <taxon>Micromonosporales</taxon>
        <taxon>Micromonosporaceae</taxon>
        <taxon>Paractinoplanes</taxon>
    </lineage>
</organism>
<name>A0ABW2HW41_9ACTN</name>
<dbReference type="Proteomes" id="UP001596548">
    <property type="component" value="Unassembled WGS sequence"/>
</dbReference>
<evidence type="ECO:0000313" key="2">
    <source>
        <dbReference type="Proteomes" id="UP001596548"/>
    </source>
</evidence>
<accession>A0ABW2HW41</accession>
<dbReference type="RefSeq" id="WP_378969331.1">
    <property type="nucleotide sequence ID" value="NZ_JBHTBJ010000011.1"/>
</dbReference>
<evidence type="ECO:0000313" key="1">
    <source>
        <dbReference type="EMBL" id="MFC7275804.1"/>
    </source>
</evidence>
<dbReference type="EMBL" id="JBHTBJ010000011">
    <property type="protein sequence ID" value="MFC7275804.1"/>
    <property type="molecule type" value="Genomic_DNA"/>
</dbReference>
<sequence>MIFYLLGAALGMATTGASPVTQPIGAGLMAVAGGAMTWQAARD</sequence>
<reference evidence="2" key="1">
    <citation type="journal article" date="2019" name="Int. J. Syst. Evol. Microbiol.">
        <title>The Global Catalogue of Microorganisms (GCM) 10K type strain sequencing project: providing services to taxonomists for standard genome sequencing and annotation.</title>
        <authorList>
            <consortium name="The Broad Institute Genomics Platform"/>
            <consortium name="The Broad Institute Genome Sequencing Center for Infectious Disease"/>
            <person name="Wu L."/>
            <person name="Ma J."/>
        </authorList>
    </citation>
    <scope>NUCLEOTIDE SEQUENCE [LARGE SCALE GENOMIC DNA]</scope>
    <source>
        <strain evidence="2">XZYJT-10</strain>
    </source>
</reference>
<protein>
    <submittedName>
        <fullName evidence="1">Uncharacterized protein</fullName>
    </submittedName>
</protein>